<dbReference type="InParanoid" id="B4M7P4"/>
<feature type="compositionally biased region" description="Acidic residues" evidence="1">
    <location>
        <begin position="232"/>
        <end position="247"/>
    </location>
</feature>
<dbReference type="KEGG" id="dvi:6633372"/>
<dbReference type="AlphaFoldDB" id="B4M7P4"/>
<evidence type="ECO:0000313" key="5">
    <source>
        <dbReference type="Proteomes" id="UP000008792"/>
    </source>
</evidence>
<accession>B4M7P4</accession>
<dbReference type="Proteomes" id="UP000008792">
    <property type="component" value="Unassembled WGS sequence"/>
</dbReference>
<reference evidence="2" key="2">
    <citation type="journal article" date="2008" name="Bioinformatics">
        <title>Assembly reconciliation.</title>
        <authorList>
            <person name="Zimin A.V."/>
            <person name="Smith D.R."/>
            <person name="Sutton G."/>
            <person name="Yorke J.A."/>
        </authorList>
    </citation>
    <scope>NUCLEOTIDE SEQUENCE</scope>
    <source>
        <strain evidence="2">TSC#15010-1051.87</strain>
    </source>
</reference>
<feature type="region of interest" description="Disordered" evidence="1">
    <location>
        <begin position="211"/>
        <end position="280"/>
    </location>
</feature>
<protein>
    <submittedName>
        <fullName evidence="2">Uncharacterized protein, isoform A</fullName>
    </submittedName>
    <submittedName>
        <fullName evidence="3">Uncharacterized protein, isoform B</fullName>
    </submittedName>
    <submittedName>
        <fullName evidence="4">Uncharacterized protein, isoform C</fullName>
    </submittedName>
</protein>
<feature type="compositionally biased region" description="Basic and acidic residues" evidence="1">
    <location>
        <begin position="1"/>
        <end position="10"/>
    </location>
</feature>
<feature type="region of interest" description="Disordered" evidence="1">
    <location>
        <begin position="1"/>
        <end position="24"/>
    </location>
</feature>
<dbReference type="OMA" id="QEERYAW"/>
<feature type="compositionally biased region" description="Acidic residues" evidence="1">
    <location>
        <begin position="301"/>
        <end position="319"/>
    </location>
</feature>
<dbReference type="HOGENOM" id="CLU_472727_0_0_1"/>
<dbReference type="EMBL" id="CH940653">
    <property type="protein sequence ID" value="KRF80800.1"/>
    <property type="molecule type" value="Genomic_DNA"/>
</dbReference>
<feature type="region of interest" description="Disordered" evidence="1">
    <location>
        <begin position="299"/>
        <end position="319"/>
    </location>
</feature>
<evidence type="ECO:0000256" key="1">
    <source>
        <dbReference type="SAM" id="MobiDB-lite"/>
    </source>
</evidence>
<sequence>MDEGNRKLDIQDEQMDDADGEKMQRDTTNLMRQSENCMFTIQVAPGTVMHINIAPETGPIPATWCISTLIIHNGQHYTNTIHNFTVNPELIQNLGLVQDPAGGNILQQLMMSPLDLPRNPVQSTPRILVGGGFVQPTAVYRMVEHYCSYVMRTARILDNVFGWVAPQQNPVLPALVQDIHFTSQSLQAMLERVQRSVQAAEQLFMPNVAPLPAKVEDESQQTDINELHTDEEISSETEDETEDEGETCECTPEYVPYDDYDDSQIKCDNDSSSSDSDIRSSIFLGPDFEEFPQQFWSLTSSEEENEEEQGDEESWESDFEDDESFDAYMVRQLRAHATGLATRLNSDWVNLANEPTQADDDDWDIGSCGTNGDIEDIRSEISCSSEDLNAWQYNEDRTFETELSRPFRRLVGELPAQTAQEERYAWRHTYENFNYRRGLRHSPNYRQYPDESVPLSFYSHWRPQENLATSSASSQSESPGRSGAPYTFSFYSNNLDSMDNVNDSMQPNLSQMQDIHLDDLDQERETTPEPNSDSEPDELEMDVDIELDEIPIDQQIVPLETFIQQTDELIAQIWASL</sequence>
<reference evidence="2 5" key="1">
    <citation type="journal article" date="2007" name="Nature">
        <title>Evolution of genes and genomes on the Drosophila phylogeny.</title>
        <authorList>
            <consortium name="Drosophila 12 Genomes Consortium"/>
            <person name="Clark A.G."/>
            <person name="Eisen M.B."/>
            <person name="Smith D.R."/>
            <person name="Bergman C.M."/>
            <person name="Oliver B."/>
            <person name="Markow T.A."/>
            <person name="Kaufman T.C."/>
            <person name="Kellis M."/>
            <person name="Gelbart W."/>
            <person name="Iyer V.N."/>
            <person name="Pollard D.A."/>
            <person name="Sackton T.B."/>
            <person name="Larracuente A.M."/>
            <person name="Singh N.D."/>
            <person name="Abad J.P."/>
            <person name="Abt D.N."/>
            <person name="Adryan B."/>
            <person name="Aguade M."/>
            <person name="Akashi H."/>
            <person name="Anderson W.W."/>
            <person name="Aquadro C.F."/>
            <person name="Ardell D.H."/>
            <person name="Arguello R."/>
            <person name="Artieri C.G."/>
            <person name="Barbash D.A."/>
            <person name="Barker D."/>
            <person name="Barsanti P."/>
            <person name="Batterham P."/>
            <person name="Batzoglou S."/>
            <person name="Begun D."/>
            <person name="Bhutkar A."/>
            <person name="Blanco E."/>
            <person name="Bosak S.A."/>
            <person name="Bradley R.K."/>
            <person name="Brand A.D."/>
            <person name="Brent M.R."/>
            <person name="Brooks A.N."/>
            <person name="Brown R.H."/>
            <person name="Butlin R.K."/>
            <person name="Caggese C."/>
            <person name="Calvi B.R."/>
            <person name="Bernardo de Carvalho A."/>
            <person name="Caspi A."/>
            <person name="Castrezana S."/>
            <person name="Celniker S.E."/>
            <person name="Chang J.L."/>
            <person name="Chapple C."/>
            <person name="Chatterji S."/>
            <person name="Chinwalla A."/>
            <person name="Civetta A."/>
            <person name="Clifton S.W."/>
            <person name="Comeron J.M."/>
            <person name="Costello J.C."/>
            <person name="Coyne J.A."/>
            <person name="Daub J."/>
            <person name="David R.G."/>
            <person name="Delcher A.L."/>
            <person name="Delehaunty K."/>
            <person name="Do C.B."/>
            <person name="Ebling H."/>
            <person name="Edwards K."/>
            <person name="Eickbush T."/>
            <person name="Evans J.D."/>
            <person name="Filipski A."/>
            <person name="Findeiss S."/>
            <person name="Freyhult E."/>
            <person name="Fulton L."/>
            <person name="Fulton R."/>
            <person name="Garcia A.C."/>
            <person name="Gardiner A."/>
            <person name="Garfield D.A."/>
            <person name="Garvin B.E."/>
            <person name="Gibson G."/>
            <person name="Gilbert D."/>
            <person name="Gnerre S."/>
            <person name="Godfrey J."/>
            <person name="Good R."/>
            <person name="Gotea V."/>
            <person name="Gravely B."/>
            <person name="Greenberg A.J."/>
            <person name="Griffiths-Jones S."/>
            <person name="Gross S."/>
            <person name="Guigo R."/>
            <person name="Gustafson E.A."/>
            <person name="Haerty W."/>
            <person name="Hahn M.W."/>
            <person name="Halligan D.L."/>
            <person name="Halpern A.L."/>
            <person name="Halter G.M."/>
            <person name="Han M.V."/>
            <person name="Heger A."/>
            <person name="Hillier L."/>
            <person name="Hinrichs A.S."/>
            <person name="Holmes I."/>
            <person name="Hoskins R.A."/>
            <person name="Hubisz M.J."/>
            <person name="Hultmark D."/>
            <person name="Huntley M.A."/>
            <person name="Jaffe D.B."/>
            <person name="Jagadeeshan S."/>
            <person name="Jeck W.R."/>
            <person name="Johnson J."/>
            <person name="Jones C.D."/>
            <person name="Jordan W.C."/>
            <person name="Karpen G.H."/>
            <person name="Kataoka E."/>
            <person name="Keightley P.D."/>
            <person name="Kheradpour P."/>
            <person name="Kirkness E.F."/>
            <person name="Koerich L.B."/>
            <person name="Kristiansen K."/>
            <person name="Kudrna D."/>
            <person name="Kulathinal R.J."/>
            <person name="Kumar S."/>
            <person name="Kwok R."/>
            <person name="Lander E."/>
            <person name="Langley C.H."/>
            <person name="Lapoint R."/>
            <person name="Lazzaro B.P."/>
            <person name="Lee S.J."/>
            <person name="Levesque L."/>
            <person name="Li R."/>
            <person name="Lin C.F."/>
            <person name="Lin M.F."/>
            <person name="Lindblad-Toh K."/>
            <person name="Llopart A."/>
            <person name="Long M."/>
            <person name="Low L."/>
            <person name="Lozovsky E."/>
            <person name="Lu J."/>
            <person name="Luo M."/>
            <person name="Machado C.A."/>
            <person name="Makalowski W."/>
            <person name="Marzo M."/>
            <person name="Matsuda M."/>
            <person name="Matzkin L."/>
            <person name="McAllister B."/>
            <person name="McBride C.S."/>
            <person name="McKernan B."/>
            <person name="McKernan K."/>
            <person name="Mendez-Lago M."/>
            <person name="Minx P."/>
            <person name="Mollenhauer M.U."/>
            <person name="Montooth K."/>
            <person name="Mount S.M."/>
            <person name="Mu X."/>
            <person name="Myers E."/>
            <person name="Negre B."/>
            <person name="Newfeld S."/>
            <person name="Nielsen R."/>
            <person name="Noor M.A."/>
            <person name="O'Grady P."/>
            <person name="Pachter L."/>
            <person name="Papaceit M."/>
            <person name="Parisi M.J."/>
            <person name="Parisi M."/>
            <person name="Parts L."/>
            <person name="Pedersen J.S."/>
            <person name="Pesole G."/>
            <person name="Phillippy A.M."/>
            <person name="Ponting C.P."/>
            <person name="Pop M."/>
            <person name="Porcelli D."/>
            <person name="Powell J.R."/>
            <person name="Prohaska S."/>
            <person name="Pruitt K."/>
            <person name="Puig M."/>
            <person name="Quesneville H."/>
            <person name="Ram K.R."/>
            <person name="Rand D."/>
            <person name="Rasmussen M.D."/>
            <person name="Reed L.K."/>
            <person name="Reenan R."/>
            <person name="Reily A."/>
            <person name="Remington K.A."/>
            <person name="Rieger T.T."/>
            <person name="Ritchie M.G."/>
            <person name="Robin C."/>
            <person name="Rogers Y.H."/>
            <person name="Rohde C."/>
            <person name="Rozas J."/>
            <person name="Rubenfield M.J."/>
            <person name="Ruiz A."/>
            <person name="Russo S."/>
            <person name="Salzberg S.L."/>
            <person name="Sanchez-Gracia A."/>
            <person name="Saranga D.J."/>
            <person name="Sato H."/>
            <person name="Schaeffer S.W."/>
            <person name="Schatz M.C."/>
            <person name="Schlenke T."/>
            <person name="Schwartz R."/>
            <person name="Segarra C."/>
            <person name="Singh R.S."/>
            <person name="Sirot L."/>
            <person name="Sirota M."/>
            <person name="Sisneros N.B."/>
            <person name="Smith C.D."/>
            <person name="Smith T.F."/>
            <person name="Spieth J."/>
            <person name="Stage D.E."/>
            <person name="Stark A."/>
            <person name="Stephan W."/>
            <person name="Strausberg R.L."/>
            <person name="Strempel S."/>
            <person name="Sturgill D."/>
            <person name="Sutton G."/>
            <person name="Sutton G.G."/>
            <person name="Tao W."/>
            <person name="Teichmann S."/>
            <person name="Tobari Y.N."/>
            <person name="Tomimura Y."/>
            <person name="Tsolas J.M."/>
            <person name="Valente V.L."/>
            <person name="Venter E."/>
            <person name="Venter J.C."/>
            <person name="Vicario S."/>
            <person name="Vieira F.G."/>
            <person name="Vilella A.J."/>
            <person name="Villasante A."/>
            <person name="Walenz B."/>
            <person name="Wang J."/>
            <person name="Wasserman M."/>
            <person name="Watts T."/>
            <person name="Wilson D."/>
            <person name="Wilson R.K."/>
            <person name="Wing R.A."/>
            <person name="Wolfner M.F."/>
            <person name="Wong A."/>
            <person name="Wong G.K."/>
            <person name="Wu C.I."/>
            <person name="Wu G."/>
            <person name="Yamamoto D."/>
            <person name="Yang H.P."/>
            <person name="Yang S.P."/>
            <person name="Yorke J.A."/>
            <person name="Yoshida K."/>
            <person name="Zdobnov E."/>
            <person name="Zhang P."/>
            <person name="Zhang Y."/>
            <person name="Zimin A.V."/>
            <person name="Baldwin J."/>
            <person name="Abdouelleil A."/>
            <person name="Abdulkadir J."/>
            <person name="Abebe A."/>
            <person name="Abera B."/>
            <person name="Abreu J."/>
            <person name="Acer S.C."/>
            <person name="Aftuck L."/>
            <person name="Alexander A."/>
            <person name="An P."/>
            <person name="Anderson E."/>
            <person name="Anderson S."/>
            <person name="Arachi H."/>
            <person name="Azer M."/>
            <person name="Bachantsang P."/>
            <person name="Barry A."/>
            <person name="Bayul T."/>
            <person name="Berlin A."/>
            <person name="Bessette D."/>
            <person name="Bloom T."/>
            <person name="Blye J."/>
            <person name="Boguslavskiy L."/>
            <person name="Bonnet C."/>
            <person name="Boukhgalter B."/>
            <person name="Bourzgui I."/>
            <person name="Brown A."/>
            <person name="Cahill P."/>
            <person name="Channer S."/>
            <person name="Cheshatsang Y."/>
            <person name="Chuda L."/>
            <person name="Citroen M."/>
            <person name="Collymore A."/>
            <person name="Cooke P."/>
            <person name="Costello M."/>
            <person name="D'Aco K."/>
            <person name="Daza R."/>
            <person name="De Haan G."/>
            <person name="DeGray S."/>
            <person name="DeMaso C."/>
            <person name="Dhargay N."/>
            <person name="Dooley K."/>
            <person name="Dooley E."/>
            <person name="Doricent M."/>
            <person name="Dorje P."/>
            <person name="Dorjee K."/>
            <person name="Dupes A."/>
            <person name="Elong R."/>
            <person name="Falk J."/>
            <person name="Farina A."/>
            <person name="Faro S."/>
            <person name="Ferguson D."/>
            <person name="Fisher S."/>
            <person name="Foley C.D."/>
            <person name="Franke A."/>
            <person name="Friedrich D."/>
            <person name="Gadbois L."/>
            <person name="Gearin G."/>
            <person name="Gearin C.R."/>
            <person name="Giannoukos G."/>
            <person name="Goode T."/>
            <person name="Graham J."/>
            <person name="Grandbois E."/>
            <person name="Grewal S."/>
            <person name="Gyaltsen K."/>
            <person name="Hafez N."/>
            <person name="Hagos B."/>
            <person name="Hall J."/>
            <person name="Henson C."/>
            <person name="Hollinger A."/>
            <person name="Honan T."/>
            <person name="Huard M.D."/>
            <person name="Hughes L."/>
            <person name="Hurhula B."/>
            <person name="Husby M.E."/>
            <person name="Kamat A."/>
            <person name="Kanga B."/>
            <person name="Kashin S."/>
            <person name="Khazanovich D."/>
            <person name="Kisner P."/>
            <person name="Lance K."/>
            <person name="Lara M."/>
            <person name="Lee W."/>
            <person name="Lennon N."/>
            <person name="Letendre F."/>
            <person name="LeVine R."/>
            <person name="Lipovsky A."/>
            <person name="Liu X."/>
            <person name="Liu J."/>
            <person name="Liu S."/>
            <person name="Lokyitsang T."/>
            <person name="Lokyitsang Y."/>
            <person name="Lubonja R."/>
            <person name="Lui A."/>
            <person name="MacDonald P."/>
            <person name="Magnisalis V."/>
            <person name="Maru K."/>
            <person name="Matthews C."/>
            <person name="McCusker W."/>
            <person name="McDonough S."/>
            <person name="Mehta T."/>
            <person name="Meldrim J."/>
            <person name="Meneus L."/>
            <person name="Mihai O."/>
            <person name="Mihalev A."/>
            <person name="Mihova T."/>
            <person name="Mittelman R."/>
            <person name="Mlenga V."/>
            <person name="Montmayeur A."/>
            <person name="Mulrain L."/>
            <person name="Navidi A."/>
            <person name="Naylor J."/>
            <person name="Negash T."/>
            <person name="Nguyen T."/>
            <person name="Nguyen N."/>
            <person name="Nicol R."/>
            <person name="Norbu C."/>
            <person name="Norbu N."/>
            <person name="Novod N."/>
            <person name="O'Neill B."/>
            <person name="Osman S."/>
            <person name="Markiewicz E."/>
            <person name="Oyono O.L."/>
            <person name="Patti C."/>
            <person name="Phunkhang P."/>
            <person name="Pierre F."/>
            <person name="Priest M."/>
            <person name="Raghuraman S."/>
            <person name="Rege F."/>
            <person name="Reyes R."/>
            <person name="Rise C."/>
            <person name="Rogov P."/>
            <person name="Ross K."/>
            <person name="Ryan E."/>
            <person name="Settipalli S."/>
            <person name="Shea T."/>
            <person name="Sherpa N."/>
            <person name="Shi L."/>
            <person name="Shih D."/>
            <person name="Sparrow T."/>
            <person name="Spaulding J."/>
            <person name="Stalker J."/>
            <person name="Stange-Thomann N."/>
            <person name="Stavropoulos S."/>
            <person name="Stone C."/>
            <person name="Strader C."/>
            <person name="Tesfaye S."/>
            <person name="Thomson T."/>
            <person name="Thoulutsang Y."/>
            <person name="Thoulutsang D."/>
            <person name="Topham K."/>
            <person name="Topping I."/>
            <person name="Tsamla T."/>
            <person name="Vassiliev H."/>
            <person name="Vo A."/>
            <person name="Wangchuk T."/>
            <person name="Wangdi T."/>
            <person name="Weiand M."/>
            <person name="Wilkinson J."/>
            <person name="Wilson A."/>
            <person name="Yadav S."/>
            <person name="Young G."/>
            <person name="Yu Q."/>
            <person name="Zembek L."/>
            <person name="Zhong D."/>
            <person name="Zimmer A."/>
            <person name="Zwirko Z."/>
            <person name="Jaffe D.B."/>
            <person name="Alvarez P."/>
            <person name="Brockman W."/>
            <person name="Butler J."/>
            <person name="Chin C."/>
            <person name="Gnerre S."/>
            <person name="Grabherr M."/>
            <person name="Kleber M."/>
            <person name="Mauceli E."/>
            <person name="MacCallum I."/>
        </authorList>
    </citation>
    <scope>NUCLEOTIDE SEQUENCE [LARGE SCALE GENOMIC DNA]</scope>
    <source>
        <strain evidence="2">TSC#15010-1051.87</strain>
        <strain evidence="5">Tucson 15010-1051.87</strain>
    </source>
</reference>
<gene>
    <name evidence="2" type="primary">Dvir\GJ16412</name>
    <name evidence="2" type="ORF">Dvir_GJ16412</name>
</gene>
<reference evidence="2" key="3">
    <citation type="submission" date="2008-06" db="EMBL/GenBank/DDBJ databases">
        <authorList>
            <consortium name="FlyBase"/>
        </authorList>
    </citation>
    <scope>NUCLEOTIDE SEQUENCE</scope>
    <source>
        <strain evidence="2">TSC#15010-1051.87</strain>
    </source>
</reference>
<evidence type="ECO:0000313" key="2">
    <source>
        <dbReference type="EMBL" id="EDW62811.1"/>
    </source>
</evidence>
<proteinExistence type="predicted"/>
<dbReference type="EMBL" id="CH940653">
    <property type="protein sequence ID" value="KRF80801.1"/>
    <property type="molecule type" value="Genomic_DNA"/>
</dbReference>
<name>B4M7P4_DROVI</name>
<dbReference type="EMBL" id="CH940653">
    <property type="protein sequence ID" value="EDW62811.1"/>
    <property type="molecule type" value="Genomic_DNA"/>
</dbReference>
<dbReference type="OrthoDB" id="7864192at2759"/>
<keyword evidence="5" id="KW-1185">Reference proteome</keyword>
<feature type="compositionally biased region" description="Low complexity" evidence="1">
    <location>
        <begin position="270"/>
        <end position="280"/>
    </location>
</feature>
<evidence type="ECO:0000313" key="3">
    <source>
        <dbReference type="EMBL" id="KRF80800.1"/>
    </source>
</evidence>
<evidence type="ECO:0000313" key="4">
    <source>
        <dbReference type="EMBL" id="KRF80801.1"/>
    </source>
</evidence>
<organism evidence="2 5">
    <name type="scientific">Drosophila virilis</name>
    <name type="common">Fruit fly</name>
    <dbReference type="NCBI Taxonomy" id="7244"/>
    <lineage>
        <taxon>Eukaryota</taxon>
        <taxon>Metazoa</taxon>
        <taxon>Ecdysozoa</taxon>
        <taxon>Arthropoda</taxon>
        <taxon>Hexapoda</taxon>
        <taxon>Insecta</taxon>
        <taxon>Pterygota</taxon>
        <taxon>Neoptera</taxon>
        <taxon>Endopterygota</taxon>
        <taxon>Diptera</taxon>
        <taxon>Brachycera</taxon>
        <taxon>Muscomorpha</taxon>
        <taxon>Ephydroidea</taxon>
        <taxon>Drosophilidae</taxon>
        <taxon>Drosophila</taxon>
    </lineage>
</organism>